<evidence type="ECO:0000313" key="3">
    <source>
        <dbReference type="EMBL" id="KAJ1955382.1"/>
    </source>
</evidence>
<feature type="domain" description="DUF4211" evidence="2">
    <location>
        <begin position="276"/>
        <end position="404"/>
    </location>
</feature>
<dbReference type="PANTHER" id="PTHR14689">
    <property type="entry name" value="PHORBOL-ESTER_DAG-TYPE DOMAIN-CONTAINING PROTEIN"/>
    <property type="match status" value="1"/>
</dbReference>
<dbReference type="EMBL" id="JANBPY010002349">
    <property type="protein sequence ID" value="KAJ1955382.1"/>
    <property type="molecule type" value="Genomic_DNA"/>
</dbReference>
<evidence type="ECO:0000313" key="4">
    <source>
        <dbReference type="Proteomes" id="UP001150925"/>
    </source>
</evidence>
<feature type="region of interest" description="Disordered" evidence="1">
    <location>
        <begin position="126"/>
        <end position="238"/>
    </location>
</feature>
<dbReference type="InterPro" id="IPR025451">
    <property type="entry name" value="DUF4211"/>
</dbReference>
<feature type="compositionally biased region" description="Polar residues" evidence="1">
    <location>
        <begin position="228"/>
        <end position="238"/>
    </location>
</feature>
<dbReference type="OrthoDB" id="21499at2759"/>
<evidence type="ECO:0000259" key="2">
    <source>
        <dbReference type="Pfam" id="PF13926"/>
    </source>
</evidence>
<dbReference type="GO" id="GO:0005634">
    <property type="term" value="C:nucleus"/>
    <property type="evidence" value="ECO:0007669"/>
    <property type="project" value="TreeGrafter"/>
</dbReference>
<organism evidence="3 4">
    <name type="scientific">Dispira parvispora</name>
    <dbReference type="NCBI Taxonomy" id="1520584"/>
    <lineage>
        <taxon>Eukaryota</taxon>
        <taxon>Fungi</taxon>
        <taxon>Fungi incertae sedis</taxon>
        <taxon>Zoopagomycota</taxon>
        <taxon>Kickxellomycotina</taxon>
        <taxon>Dimargaritomycetes</taxon>
        <taxon>Dimargaritales</taxon>
        <taxon>Dimargaritaceae</taxon>
        <taxon>Dispira</taxon>
    </lineage>
</organism>
<feature type="compositionally biased region" description="Basic and acidic residues" evidence="1">
    <location>
        <begin position="91"/>
        <end position="104"/>
    </location>
</feature>
<feature type="compositionally biased region" description="Low complexity" evidence="1">
    <location>
        <begin position="19"/>
        <end position="37"/>
    </location>
</feature>
<feature type="compositionally biased region" description="Polar residues" evidence="1">
    <location>
        <begin position="62"/>
        <end position="73"/>
    </location>
</feature>
<dbReference type="Pfam" id="PF13926">
    <property type="entry name" value="DUF4211"/>
    <property type="match status" value="1"/>
</dbReference>
<feature type="region of interest" description="Disordered" evidence="1">
    <location>
        <begin position="1"/>
        <end position="112"/>
    </location>
</feature>
<dbReference type="PANTHER" id="PTHR14689:SF0">
    <property type="entry name" value="COILED-COIL DOMAIN-CONTAINING PROTEIN 82"/>
    <property type="match status" value="1"/>
</dbReference>
<accession>A0A9W8AQQ8</accession>
<comment type="caution">
    <text evidence="3">The sequence shown here is derived from an EMBL/GenBank/DDBJ whole genome shotgun (WGS) entry which is preliminary data.</text>
</comment>
<gene>
    <name evidence="3" type="ORF">IWQ62_005546</name>
</gene>
<protein>
    <recommendedName>
        <fullName evidence="2">DUF4211 domain-containing protein</fullName>
    </recommendedName>
</protein>
<sequence>MASKQKQLNLRSFLVTKRTPASAHATSSTPTSVTTPSLEGITTTDKKHSDRPCTKAKFSIDLTWNPTPSSPKSTRLETRRSATKTTRRSKPTLDHKGLADRANDTDEEDESVVDIRQELDDLDTSAIISKRHRSRREAPISRIKQHLQRTKRPLSTEDSDQDESLLSGMASASPRKRATASFRNRHIVPDSDSDSDSDVQKESPRDSTGCMGARSLAQPTEGIEDGIESQSTHGTQMSRMESIECTPLEMDDDLDDFIDYDEPLTDITTLHSTVTTDDHRHQPEPSLPAELSANTSQSVPVNIKILIQYIVHLVVHGEVVDQLDETQQRYFESAYRAVDRKVQGVKESLVYSSAWRPSFQESLRRYPHYSSHENLFPSECQGCHFSNRRASSDVRLNGPSYDTGSLASAVRAALSSYHPWKSIQKESKDKLVNYLLWCGIQKRLEAVLNPLDTDRVDPLSEEPPSEYSLGCHCHTRSVLYHKMHHFMFRLCNSILLMIKSALVPLKLVDSSPEDAPALETLVEHAEAIVDWLETSNTMYTTWSNYEQLMIEAEKYANVNGND</sequence>
<dbReference type="Proteomes" id="UP001150925">
    <property type="component" value="Unassembled WGS sequence"/>
</dbReference>
<feature type="compositionally biased region" description="Basic residues" evidence="1">
    <location>
        <begin position="81"/>
        <end position="90"/>
    </location>
</feature>
<proteinExistence type="predicted"/>
<evidence type="ECO:0000256" key="1">
    <source>
        <dbReference type="SAM" id="MobiDB-lite"/>
    </source>
</evidence>
<feature type="compositionally biased region" description="Basic residues" evidence="1">
    <location>
        <begin position="143"/>
        <end position="152"/>
    </location>
</feature>
<name>A0A9W8AQQ8_9FUNG</name>
<keyword evidence="4" id="KW-1185">Reference proteome</keyword>
<dbReference type="AlphaFoldDB" id="A0A9W8AQQ8"/>
<feature type="compositionally biased region" description="Polar residues" evidence="1">
    <location>
        <begin position="1"/>
        <end position="10"/>
    </location>
</feature>
<feature type="compositionally biased region" description="Basic and acidic residues" evidence="1">
    <location>
        <begin position="44"/>
        <end position="53"/>
    </location>
</feature>
<reference evidence="3" key="1">
    <citation type="submission" date="2022-07" db="EMBL/GenBank/DDBJ databases">
        <title>Phylogenomic reconstructions and comparative analyses of Kickxellomycotina fungi.</title>
        <authorList>
            <person name="Reynolds N.K."/>
            <person name="Stajich J.E."/>
            <person name="Barry K."/>
            <person name="Grigoriev I.V."/>
            <person name="Crous P."/>
            <person name="Smith M.E."/>
        </authorList>
    </citation>
    <scope>NUCLEOTIDE SEQUENCE</scope>
    <source>
        <strain evidence="3">RSA 1196</strain>
    </source>
</reference>
<feature type="compositionally biased region" description="Basic residues" evidence="1">
    <location>
        <begin position="174"/>
        <end position="186"/>
    </location>
</feature>